<dbReference type="AlphaFoldDB" id="A0A2U3QIR9"/>
<protein>
    <recommendedName>
        <fullName evidence="3">Transglutaminase-like domain-containing protein</fullName>
    </recommendedName>
</protein>
<keyword evidence="2" id="KW-1185">Reference proteome</keyword>
<proteinExistence type="predicted"/>
<evidence type="ECO:0008006" key="3">
    <source>
        <dbReference type="Google" id="ProtNLM"/>
    </source>
</evidence>
<accession>A0A2U3QIR9</accession>
<evidence type="ECO:0000313" key="2">
    <source>
        <dbReference type="Proteomes" id="UP000245125"/>
    </source>
</evidence>
<dbReference type="OrthoDB" id="7345433at2"/>
<evidence type="ECO:0000313" key="1">
    <source>
        <dbReference type="EMBL" id="SPQ01304.1"/>
    </source>
</evidence>
<sequence length="221" mass="25783">MAKGLTAAGIFDQALTKAEKRLLSRLDSPDKIQLFLDGLSYARETVYRAPLRVLRERTCQCFDGAVFAAAMLQRLRYPALILDLLPNDRDDDHVLALFRRDDYWGAVAKSNFAGLRFREPVYRDIRELVMSYFEHYYNLHREKTLRGYTYPLALKTFERQQWMTLDETMELIAERLDSIRRVQLLTRPMIKRLSLVDKRSCRAGLYGANMAGLSRPPGRKR</sequence>
<organism evidence="1 2">
    <name type="scientific">Candidatus Sulfobium mesophilum</name>
    <dbReference type="NCBI Taxonomy" id="2016548"/>
    <lineage>
        <taxon>Bacteria</taxon>
        <taxon>Pseudomonadati</taxon>
        <taxon>Nitrospirota</taxon>
        <taxon>Nitrospiria</taxon>
        <taxon>Nitrospirales</taxon>
        <taxon>Nitrospiraceae</taxon>
        <taxon>Candidatus Sulfobium</taxon>
    </lineage>
</organism>
<name>A0A2U3QIR9_9BACT</name>
<reference evidence="2" key="1">
    <citation type="submission" date="2018-03" db="EMBL/GenBank/DDBJ databases">
        <authorList>
            <person name="Zecchin S."/>
        </authorList>
    </citation>
    <scope>NUCLEOTIDE SEQUENCE [LARGE SCALE GENOMIC DNA]</scope>
</reference>
<dbReference type="Proteomes" id="UP000245125">
    <property type="component" value="Unassembled WGS sequence"/>
</dbReference>
<gene>
    <name evidence="1" type="ORF">NBG4_50036</name>
</gene>
<dbReference type="EMBL" id="OUUY01000097">
    <property type="protein sequence ID" value="SPQ01304.1"/>
    <property type="molecule type" value="Genomic_DNA"/>
</dbReference>